<dbReference type="PROSITE" id="PS00088">
    <property type="entry name" value="SOD_MN"/>
    <property type="match status" value="1"/>
</dbReference>
<keyword evidence="3 5" id="KW-0479">Metal-binding</keyword>
<feature type="domain" description="Manganese/iron superoxide dismutase C-terminal" evidence="9">
    <location>
        <begin position="141"/>
        <end position="242"/>
    </location>
</feature>
<feature type="domain" description="Manganese/iron superoxide dismutase N-terminal" evidence="8">
    <location>
        <begin position="48"/>
        <end position="134"/>
    </location>
</feature>
<name>A0ABT3NXX3_9PROT</name>
<evidence type="ECO:0000259" key="9">
    <source>
        <dbReference type="Pfam" id="PF02777"/>
    </source>
</evidence>
<keyword evidence="7" id="KW-0732">Signal</keyword>
<dbReference type="RefSeq" id="WP_301591164.1">
    <property type="nucleotide sequence ID" value="NZ_JAPFQI010000013.1"/>
</dbReference>
<evidence type="ECO:0000256" key="7">
    <source>
        <dbReference type="SAM" id="SignalP"/>
    </source>
</evidence>
<evidence type="ECO:0000256" key="5">
    <source>
        <dbReference type="RuleBase" id="RU000414"/>
    </source>
</evidence>
<dbReference type="InterPro" id="IPR019833">
    <property type="entry name" value="Mn/Fe_SOD_BS"/>
</dbReference>
<evidence type="ECO:0000259" key="8">
    <source>
        <dbReference type="Pfam" id="PF00081"/>
    </source>
</evidence>
<feature type="signal peptide" evidence="7">
    <location>
        <begin position="1"/>
        <end position="25"/>
    </location>
</feature>
<dbReference type="InterPro" id="IPR001189">
    <property type="entry name" value="Mn/Fe_SOD"/>
</dbReference>
<dbReference type="SUPFAM" id="SSF46609">
    <property type="entry name" value="Fe,Mn superoxide dismutase (SOD), N-terminal domain"/>
    <property type="match status" value="1"/>
</dbReference>
<reference evidence="10 11" key="1">
    <citation type="submission" date="2022-10" db="EMBL/GenBank/DDBJ databases">
        <title>Roseococcus glaciei nov., sp. nov., isolated from glacier.</title>
        <authorList>
            <person name="Liu Q."/>
            <person name="Xin Y.-H."/>
        </authorList>
    </citation>
    <scope>NUCLEOTIDE SEQUENCE [LARGE SCALE GENOMIC DNA]</scope>
    <source>
        <strain evidence="10 11">MDT2-1-1</strain>
    </source>
</reference>
<feature type="compositionally biased region" description="Low complexity" evidence="6">
    <location>
        <begin position="24"/>
        <end position="37"/>
    </location>
</feature>
<dbReference type="InterPro" id="IPR036324">
    <property type="entry name" value="Mn/Fe_SOD_N_sf"/>
</dbReference>
<dbReference type="PRINTS" id="PR01703">
    <property type="entry name" value="MNSODISMTASE"/>
</dbReference>
<gene>
    <name evidence="10" type="ORF">OF850_15405</name>
</gene>
<dbReference type="InterPro" id="IPR019831">
    <property type="entry name" value="Mn/Fe_SOD_N"/>
</dbReference>
<evidence type="ECO:0000313" key="11">
    <source>
        <dbReference type="Proteomes" id="UP001526430"/>
    </source>
</evidence>
<dbReference type="InterPro" id="IPR036314">
    <property type="entry name" value="SOD_C_sf"/>
</dbReference>
<comment type="catalytic activity">
    <reaction evidence="5">
        <text>2 superoxide + 2 H(+) = H2O2 + O2</text>
        <dbReference type="Rhea" id="RHEA:20696"/>
        <dbReference type="ChEBI" id="CHEBI:15378"/>
        <dbReference type="ChEBI" id="CHEBI:15379"/>
        <dbReference type="ChEBI" id="CHEBI:16240"/>
        <dbReference type="ChEBI" id="CHEBI:18421"/>
        <dbReference type="EC" id="1.15.1.1"/>
    </reaction>
</comment>
<dbReference type="PANTHER" id="PTHR43595">
    <property type="entry name" value="37S RIBOSOMAL PROTEIN S26, MITOCHONDRIAL"/>
    <property type="match status" value="1"/>
</dbReference>
<dbReference type="InterPro" id="IPR019832">
    <property type="entry name" value="Mn/Fe_SOD_C"/>
</dbReference>
<feature type="chain" id="PRO_5046468249" description="Superoxide dismutase" evidence="7">
    <location>
        <begin position="26"/>
        <end position="253"/>
    </location>
</feature>
<dbReference type="Pfam" id="PF02777">
    <property type="entry name" value="Sod_Fe_C"/>
    <property type="match status" value="1"/>
</dbReference>
<comment type="function">
    <text evidence="5">Destroys radicals which are normally produced within the cells and which are toxic to biological systems.</text>
</comment>
<keyword evidence="4 5" id="KW-0560">Oxidoreductase</keyword>
<evidence type="ECO:0000256" key="2">
    <source>
        <dbReference type="ARBA" id="ARBA00012682"/>
    </source>
</evidence>
<comment type="similarity">
    <text evidence="1 5">Belongs to the iron/manganese superoxide dismutase family.</text>
</comment>
<dbReference type="Proteomes" id="UP001526430">
    <property type="component" value="Unassembled WGS sequence"/>
</dbReference>
<comment type="caution">
    <text evidence="10">The sequence shown here is derived from an EMBL/GenBank/DDBJ whole genome shotgun (WGS) entry which is preliminary data.</text>
</comment>
<feature type="region of interest" description="Disordered" evidence="6">
    <location>
        <begin position="24"/>
        <end position="56"/>
    </location>
</feature>
<dbReference type="Pfam" id="PF00081">
    <property type="entry name" value="Sod_Fe_N"/>
    <property type="match status" value="1"/>
</dbReference>
<dbReference type="PANTHER" id="PTHR43595:SF2">
    <property type="entry name" value="SMALL RIBOSOMAL SUBUNIT PROTEIN MS42"/>
    <property type="match status" value="1"/>
</dbReference>
<keyword evidence="11" id="KW-1185">Reference proteome</keyword>
<evidence type="ECO:0000256" key="4">
    <source>
        <dbReference type="ARBA" id="ARBA00023002"/>
    </source>
</evidence>
<evidence type="ECO:0000256" key="3">
    <source>
        <dbReference type="ARBA" id="ARBA00022723"/>
    </source>
</evidence>
<protein>
    <recommendedName>
        <fullName evidence="2 5">Superoxide dismutase</fullName>
        <ecNumber evidence="2 5">1.15.1.1</ecNumber>
    </recommendedName>
</protein>
<dbReference type="PIRSF" id="PIRSF000349">
    <property type="entry name" value="SODismutase"/>
    <property type="match status" value="1"/>
</dbReference>
<evidence type="ECO:0000313" key="10">
    <source>
        <dbReference type="EMBL" id="MCW8087018.1"/>
    </source>
</evidence>
<dbReference type="Gene3D" id="3.55.40.20">
    <property type="entry name" value="Iron/manganese superoxide dismutase, C-terminal domain"/>
    <property type="match status" value="1"/>
</dbReference>
<dbReference type="Gene3D" id="1.10.287.990">
    <property type="entry name" value="Fe,Mn superoxide dismutase (SOD) domain"/>
    <property type="match status" value="1"/>
</dbReference>
<dbReference type="EC" id="1.15.1.1" evidence="2 5"/>
<organism evidence="10 11">
    <name type="scientific">Sabulicella glaciei</name>
    <dbReference type="NCBI Taxonomy" id="2984948"/>
    <lineage>
        <taxon>Bacteria</taxon>
        <taxon>Pseudomonadati</taxon>
        <taxon>Pseudomonadota</taxon>
        <taxon>Alphaproteobacteria</taxon>
        <taxon>Acetobacterales</taxon>
        <taxon>Acetobacteraceae</taxon>
        <taxon>Sabulicella</taxon>
    </lineage>
</organism>
<accession>A0ABT3NXX3</accession>
<dbReference type="EMBL" id="JAPFQI010000013">
    <property type="protein sequence ID" value="MCW8087018.1"/>
    <property type="molecule type" value="Genomic_DNA"/>
</dbReference>
<evidence type="ECO:0000256" key="6">
    <source>
        <dbReference type="SAM" id="MobiDB-lite"/>
    </source>
</evidence>
<sequence length="253" mass="28332">MLILSRRSALLGAGAALLSARVGFAQQQQQQPSQGQQPSPPQIAPGPHSLPDLPYGLDANEAAIDARTMELHHRFHHATYVNNLNNALREHEAFGRMPLDELMMNLSRVPENVRTAIRNNGGGHANHTMFWEIMGGRGGEPTGRLLEAVNRDLGGMGEFRNRFNQACMSVFGSGWGFVTVAQSGQLAIATKPNQDTPLMDGQRALMGNDVWEHAYYLRYQNRRQEYVNNWWNVLNWEKIGERFTAATEGRLRV</sequence>
<proteinExistence type="inferred from homology"/>
<dbReference type="SUPFAM" id="SSF54719">
    <property type="entry name" value="Fe,Mn superoxide dismutase (SOD), C-terminal domain"/>
    <property type="match status" value="1"/>
</dbReference>
<evidence type="ECO:0000256" key="1">
    <source>
        <dbReference type="ARBA" id="ARBA00008714"/>
    </source>
</evidence>